<name>A0A139IHM1_9PEZI</name>
<gene>
    <name evidence="5" type="ORF">AC579_9247</name>
</gene>
<dbReference type="Gene3D" id="3.40.50.720">
    <property type="entry name" value="NAD(P)-binding Rossmann-like Domain"/>
    <property type="match status" value="1"/>
</dbReference>
<dbReference type="AlphaFoldDB" id="A0A139IHM1"/>
<comment type="caution">
    <text evidence="5">The sequence shown here is derived from an EMBL/GenBank/DDBJ whole genome shotgun (WGS) entry which is preliminary data.</text>
</comment>
<sequence length="402" mass="45374">MLQHRLAFFIAINVFGISRDSVSFLRRIFKMVKVAIVGGTGGLAREVTDTLLATKKHEILLLSRKEIPDTPQPPLTTWVKVDYSSIDNLANALKDTHTLLSFITPQTDKNNIVQRYLIDAAVKAGVKRFAPSEWVGSGLQHMDWYWGKQGIRDYLAEINRDRKVLEYSLFQPGWFTDYFAYPTQSAKYFRSFPVCISFENCRAFYAEGSENSRVTLTTVSDFAEIVAQAVGLEGTWPEVGGIKGSEMTVKALLEVGERVRGQKFTIETLKRGDLEQNKVLCSWIPKVDHPAVGDYENLAEKLNASVLLSIADEDMNVGDEWARLLPAYAFGKYGMHRMTEGCADDDSRRCRGLPEQDLEWQVREAGSGKARIHRDDELSLHAHAHIRICSFSFHPFQSASLK</sequence>
<organism evidence="5 6">
    <name type="scientific">Pseudocercospora musae</name>
    <dbReference type="NCBI Taxonomy" id="113226"/>
    <lineage>
        <taxon>Eukaryota</taxon>
        <taxon>Fungi</taxon>
        <taxon>Dikarya</taxon>
        <taxon>Ascomycota</taxon>
        <taxon>Pezizomycotina</taxon>
        <taxon>Dothideomycetes</taxon>
        <taxon>Dothideomycetidae</taxon>
        <taxon>Mycosphaerellales</taxon>
        <taxon>Mycosphaerellaceae</taxon>
        <taxon>Pseudocercospora</taxon>
    </lineage>
</organism>
<reference evidence="5 6" key="1">
    <citation type="submission" date="2015-07" db="EMBL/GenBank/DDBJ databases">
        <title>Comparative genomics of the Sigatoka disease complex on banana suggests a link between parallel evolutionary changes in Pseudocercospora fijiensis and Pseudocercospora eumusae and increased virulence on the banana host.</title>
        <authorList>
            <person name="Chang T.-C."/>
            <person name="Salvucci A."/>
            <person name="Crous P.W."/>
            <person name="Stergiopoulos I."/>
        </authorList>
    </citation>
    <scope>NUCLEOTIDE SEQUENCE [LARGE SCALE GENOMIC DNA]</scope>
    <source>
        <strain evidence="5 6">CBS 116634</strain>
    </source>
</reference>
<proteinExistence type="inferred from homology"/>
<dbReference type="InterPro" id="IPR016040">
    <property type="entry name" value="NAD(P)-bd_dom"/>
</dbReference>
<keyword evidence="3" id="KW-0560">Oxidoreductase</keyword>
<evidence type="ECO:0000256" key="2">
    <source>
        <dbReference type="ARBA" id="ARBA00022857"/>
    </source>
</evidence>
<dbReference type="InterPro" id="IPR036291">
    <property type="entry name" value="NAD(P)-bd_dom_sf"/>
</dbReference>
<dbReference type="Proteomes" id="UP000073492">
    <property type="component" value="Unassembled WGS sequence"/>
</dbReference>
<dbReference type="InterPro" id="IPR051609">
    <property type="entry name" value="NmrA/Isoflavone_reductase-like"/>
</dbReference>
<comment type="similarity">
    <text evidence="1">Belongs to the NmrA-type oxidoreductase family. Isoflavone reductase subfamily.</text>
</comment>
<evidence type="ECO:0000313" key="5">
    <source>
        <dbReference type="EMBL" id="KXT14154.1"/>
    </source>
</evidence>
<dbReference type="PANTHER" id="PTHR47706">
    <property type="entry name" value="NMRA-LIKE FAMILY PROTEIN"/>
    <property type="match status" value="1"/>
</dbReference>
<protein>
    <recommendedName>
        <fullName evidence="4">NAD(P)-binding domain-containing protein</fullName>
    </recommendedName>
</protein>
<dbReference type="SUPFAM" id="SSF51735">
    <property type="entry name" value="NAD(P)-binding Rossmann-fold domains"/>
    <property type="match status" value="1"/>
</dbReference>
<evidence type="ECO:0000313" key="6">
    <source>
        <dbReference type="Proteomes" id="UP000073492"/>
    </source>
</evidence>
<dbReference type="PANTHER" id="PTHR47706:SF4">
    <property type="entry name" value="NMRA-LIKE DOMAIN-CONTAINING PROTEIN"/>
    <property type="match status" value="1"/>
</dbReference>
<accession>A0A139IHM1</accession>
<keyword evidence="2" id="KW-0521">NADP</keyword>
<dbReference type="EMBL" id="LFZO01000092">
    <property type="protein sequence ID" value="KXT14154.1"/>
    <property type="molecule type" value="Genomic_DNA"/>
</dbReference>
<dbReference type="Pfam" id="PF13460">
    <property type="entry name" value="NAD_binding_10"/>
    <property type="match status" value="1"/>
</dbReference>
<dbReference type="GO" id="GO:0016491">
    <property type="term" value="F:oxidoreductase activity"/>
    <property type="evidence" value="ECO:0007669"/>
    <property type="project" value="UniProtKB-KW"/>
</dbReference>
<dbReference type="OrthoDB" id="10000533at2759"/>
<evidence type="ECO:0000256" key="3">
    <source>
        <dbReference type="ARBA" id="ARBA00023002"/>
    </source>
</evidence>
<keyword evidence="6" id="KW-1185">Reference proteome</keyword>
<feature type="domain" description="NAD(P)-binding" evidence="4">
    <location>
        <begin position="38"/>
        <end position="177"/>
    </location>
</feature>
<evidence type="ECO:0000256" key="1">
    <source>
        <dbReference type="ARBA" id="ARBA00005725"/>
    </source>
</evidence>
<evidence type="ECO:0000259" key="4">
    <source>
        <dbReference type="Pfam" id="PF13460"/>
    </source>
</evidence>